<dbReference type="PROSITE" id="PS50977">
    <property type="entry name" value="HTH_TETR_2"/>
    <property type="match status" value="1"/>
</dbReference>
<dbReference type="InterPro" id="IPR036271">
    <property type="entry name" value="Tet_transcr_reg_TetR-rel_C_sf"/>
</dbReference>
<dbReference type="InterPro" id="IPR001647">
    <property type="entry name" value="HTH_TetR"/>
</dbReference>
<dbReference type="PRINTS" id="PR00455">
    <property type="entry name" value="HTHTETR"/>
</dbReference>
<dbReference type="RefSeq" id="WP_256708629.1">
    <property type="nucleotide sequence ID" value="NZ_CP101914.1"/>
</dbReference>
<dbReference type="Gene3D" id="1.10.357.10">
    <property type="entry name" value="Tetracycline Repressor, domain 2"/>
    <property type="match status" value="1"/>
</dbReference>
<proteinExistence type="predicted"/>
<evidence type="ECO:0000256" key="2">
    <source>
        <dbReference type="ARBA" id="ARBA00023125"/>
    </source>
</evidence>
<dbReference type="SUPFAM" id="SSF48498">
    <property type="entry name" value="Tetracyclin repressor-like, C-terminal domain"/>
    <property type="match status" value="1"/>
</dbReference>
<protein>
    <submittedName>
        <fullName evidence="5">TetR/AcrR family transcriptional regulator</fullName>
    </submittedName>
</protein>
<organism evidence="5 6">
    <name type="scientific">Oceanobacillus jeddahense</name>
    <dbReference type="NCBI Taxonomy" id="1462527"/>
    <lineage>
        <taxon>Bacteria</taxon>
        <taxon>Bacillati</taxon>
        <taxon>Bacillota</taxon>
        <taxon>Bacilli</taxon>
        <taxon>Bacillales</taxon>
        <taxon>Bacillaceae</taxon>
        <taxon>Oceanobacillus</taxon>
    </lineage>
</organism>
<dbReference type="SUPFAM" id="SSF46689">
    <property type="entry name" value="Homeodomain-like"/>
    <property type="match status" value="1"/>
</dbReference>
<keyword evidence="6" id="KW-1185">Reference proteome</keyword>
<feature type="domain" description="HTH tetR-type" evidence="4">
    <location>
        <begin position="3"/>
        <end position="63"/>
    </location>
</feature>
<name>A0ABY5JUU6_9BACI</name>
<feature type="DNA-binding region" description="H-T-H motif" evidence="3">
    <location>
        <begin position="26"/>
        <end position="45"/>
    </location>
</feature>
<reference evidence="5" key="1">
    <citation type="submission" date="2022-07" db="EMBL/GenBank/DDBJ databases">
        <title>FELIX.</title>
        <authorList>
            <person name="Wan K.H."/>
            <person name="Park S."/>
            <person name="Lawrence Q."/>
            <person name="Eichenberger J.P."/>
            <person name="Booth B.W."/>
            <person name="Piaggio A.J."/>
            <person name="Chandler J.C."/>
            <person name="Franklin A.B."/>
            <person name="Celniker S.E."/>
        </authorList>
    </citation>
    <scope>NUCLEOTIDE SEQUENCE</scope>
    <source>
        <strain evidence="5">QA-1986 374</strain>
    </source>
</reference>
<dbReference type="Pfam" id="PF00440">
    <property type="entry name" value="TetR_N"/>
    <property type="match status" value="1"/>
</dbReference>
<evidence type="ECO:0000313" key="6">
    <source>
        <dbReference type="Proteomes" id="UP001059773"/>
    </source>
</evidence>
<dbReference type="PANTHER" id="PTHR43479:SF11">
    <property type="entry name" value="ACREF_ENVCD OPERON REPRESSOR-RELATED"/>
    <property type="match status" value="1"/>
</dbReference>
<keyword evidence="1" id="KW-0678">Repressor</keyword>
<dbReference type="PANTHER" id="PTHR43479">
    <property type="entry name" value="ACREF/ENVCD OPERON REPRESSOR-RELATED"/>
    <property type="match status" value="1"/>
</dbReference>
<evidence type="ECO:0000259" key="4">
    <source>
        <dbReference type="PROSITE" id="PS50977"/>
    </source>
</evidence>
<keyword evidence="2 3" id="KW-0238">DNA-binding</keyword>
<gene>
    <name evidence="5" type="ORF">NP439_02440</name>
</gene>
<dbReference type="Proteomes" id="UP001059773">
    <property type="component" value="Chromosome"/>
</dbReference>
<evidence type="ECO:0000256" key="3">
    <source>
        <dbReference type="PROSITE-ProRule" id="PRU00335"/>
    </source>
</evidence>
<evidence type="ECO:0000313" key="5">
    <source>
        <dbReference type="EMBL" id="UUI03574.1"/>
    </source>
</evidence>
<dbReference type="EMBL" id="CP101914">
    <property type="protein sequence ID" value="UUI03574.1"/>
    <property type="molecule type" value="Genomic_DNA"/>
</dbReference>
<evidence type="ECO:0000256" key="1">
    <source>
        <dbReference type="ARBA" id="ARBA00022491"/>
    </source>
</evidence>
<sequence length="193" mass="22492">MQMDKQQVLFNAARTLFLEHGFKKTNIAAITKQANVAVGTFYKYYDSKEQIFYEVYQAENEAAKHRIVSQVNTNQSPKDIIKQFIKAIIQTSEQNAILAEWYRNTEVSQLIMEYDKNKDGWQNSFVYSFLIENIQRWREIGQFRQDIDMETTLALFNALVVVDNHKEEIGTGNYPQMLEILADMIVDGLSTKE</sequence>
<accession>A0ABY5JUU6</accession>
<dbReference type="InterPro" id="IPR009057">
    <property type="entry name" value="Homeodomain-like_sf"/>
</dbReference>
<dbReference type="InterPro" id="IPR050624">
    <property type="entry name" value="HTH-type_Tx_Regulator"/>
</dbReference>